<name>A0A645A1Q5_9ZZZZ</name>
<dbReference type="EMBL" id="VSSQ01011549">
    <property type="protein sequence ID" value="MPM47125.1"/>
    <property type="molecule type" value="Genomic_DNA"/>
</dbReference>
<dbReference type="Gene3D" id="2.70.70.10">
    <property type="entry name" value="Glucose Permease (Domain IIA)"/>
    <property type="match status" value="1"/>
</dbReference>
<dbReference type="PANTHER" id="PTHR21666:SF270">
    <property type="entry name" value="MUREIN HYDROLASE ACTIVATOR ENVC"/>
    <property type="match status" value="1"/>
</dbReference>
<feature type="domain" description="LysM" evidence="1">
    <location>
        <begin position="244"/>
        <end position="288"/>
    </location>
</feature>
<evidence type="ECO:0000313" key="2">
    <source>
        <dbReference type="EMBL" id="MPM47125.1"/>
    </source>
</evidence>
<dbReference type="SUPFAM" id="SSF54106">
    <property type="entry name" value="LysM domain"/>
    <property type="match status" value="1"/>
</dbReference>
<dbReference type="CDD" id="cd00118">
    <property type="entry name" value="LysM"/>
    <property type="match status" value="1"/>
</dbReference>
<dbReference type="InterPro" id="IPR036779">
    <property type="entry name" value="LysM_dom_sf"/>
</dbReference>
<evidence type="ECO:0000259" key="1">
    <source>
        <dbReference type="PROSITE" id="PS51782"/>
    </source>
</evidence>
<protein>
    <recommendedName>
        <fullName evidence="1">LysM domain-containing protein</fullName>
    </recommendedName>
</protein>
<dbReference type="Pfam" id="PF01551">
    <property type="entry name" value="Peptidase_M23"/>
    <property type="match status" value="1"/>
</dbReference>
<dbReference type="InterPro" id="IPR011055">
    <property type="entry name" value="Dup_hybrid_motif"/>
</dbReference>
<gene>
    <name evidence="2" type="ORF">SDC9_93833</name>
</gene>
<sequence length="289" mass="32766">MTIQQKGAFLLLVLFSVVNSTFANDKDKRISSFARPDSTNIYQEFLNDETDDLMENHPADDIYNNIWTSTRLNPYKIAIDSLPDSVKIDLSDFIIPVPGHITSHFGPRRYRYHYGTDIKLETGDTVVASFPGKIRIVDYDRRGYGHYVVIRHDNGLETVYAHLSRVLVALDQTVDAGDIIALGGNTGRSTGSHLHYEIRFLGNAMNPAKIIDFERGIPFQKDYLITKKLSFYYQKEVKQLTAAKYYKIRSGDNLGRIAARNGTSVNALCRLNKISSKKVLRIGQSIRVR</sequence>
<dbReference type="SUPFAM" id="SSF51261">
    <property type="entry name" value="Duplicated hybrid motif"/>
    <property type="match status" value="1"/>
</dbReference>
<dbReference type="InterPro" id="IPR018392">
    <property type="entry name" value="LysM"/>
</dbReference>
<dbReference type="AlphaFoldDB" id="A0A645A1Q5"/>
<accession>A0A645A1Q5</accession>
<dbReference type="CDD" id="cd12797">
    <property type="entry name" value="M23_peptidase"/>
    <property type="match status" value="1"/>
</dbReference>
<proteinExistence type="predicted"/>
<dbReference type="Gene3D" id="3.10.350.10">
    <property type="entry name" value="LysM domain"/>
    <property type="match status" value="1"/>
</dbReference>
<reference evidence="2" key="1">
    <citation type="submission" date="2019-08" db="EMBL/GenBank/DDBJ databases">
        <authorList>
            <person name="Kucharzyk K."/>
            <person name="Murdoch R.W."/>
            <person name="Higgins S."/>
            <person name="Loffler F."/>
        </authorList>
    </citation>
    <scope>NUCLEOTIDE SEQUENCE</scope>
</reference>
<dbReference type="PANTHER" id="PTHR21666">
    <property type="entry name" value="PEPTIDASE-RELATED"/>
    <property type="match status" value="1"/>
</dbReference>
<dbReference type="SMART" id="SM00257">
    <property type="entry name" value="LysM"/>
    <property type="match status" value="1"/>
</dbReference>
<dbReference type="GO" id="GO:0004222">
    <property type="term" value="F:metalloendopeptidase activity"/>
    <property type="evidence" value="ECO:0007669"/>
    <property type="project" value="TreeGrafter"/>
</dbReference>
<dbReference type="InterPro" id="IPR016047">
    <property type="entry name" value="M23ase_b-sheet_dom"/>
</dbReference>
<comment type="caution">
    <text evidence="2">The sequence shown here is derived from an EMBL/GenBank/DDBJ whole genome shotgun (WGS) entry which is preliminary data.</text>
</comment>
<dbReference type="PROSITE" id="PS51782">
    <property type="entry name" value="LYSM"/>
    <property type="match status" value="1"/>
</dbReference>
<dbReference type="InterPro" id="IPR050570">
    <property type="entry name" value="Cell_wall_metabolism_enzyme"/>
</dbReference>
<organism evidence="2">
    <name type="scientific">bioreactor metagenome</name>
    <dbReference type="NCBI Taxonomy" id="1076179"/>
    <lineage>
        <taxon>unclassified sequences</taxon>
        <taxon>metagenomes</taxon>
        <taxon>ecological metagenomes</taxon>
    </lineage>
</organism>
<dbReference type="Pfam" id="PF01476">
    <property type="entry name" value="LysM"/>
    <property type="match status" value="1"/>
</dbReference>